<dbReference type="RefSeq" id="WP_135585599.1">
    <property type="nucleotide sequence ID" value="NZ_RQGO01000027.1"/>
</dbReference>
<proteinExistence type="predicted"/>
<reference evidence="1" key="1">
    <citation type="journal article" date="2019" name="PLoS Negl. Trop. Dis.">
        <title>Revisiting the worldwide diversity of Leptospira species in the environment.</title>
        <authorList>
            <person name="Vincent A.T."/>
            <person name="Schiettekatte O."/>
            <person name="Bourhy P."/>
            <person name="Veyrier F.J."/>
            <person name="Picardeau M."/>
        </authorList>
    </citation>
    <scope>NUCLEOTIDE SEQUENCE [LARGE SCALE GENOMIC DNA]</scope>
    <source>
        <strain evidence="1">201702422</strain>
    </source>
</reference>
<gene>
    <name evidence="1" type="ORF">EHQ69_08975</name>
</gene>
<dbReference type="AlphaFoldDB" id="A0A4Z1ADN2"/>
<dbReference type="OrthoDB" id="331251at2"/>
<comment type="caution">
    <text evidence="1">The sequence shown here is derived from an EMBL/GenBank/DDBJ whole genome shotgun (WGS) entry which is preliminary data.</text>
</comment>
<organism evidence="1 2">
    <name type="scientific">Leptospira congkakensis</name>
    <dbReference type="NCBI Taxonomy" id="2484932"/>
    <lineage>
        <taxon>Bacteria</taxon>
        <taxon>Pseudomonadati</taxon>
        <taxon>Spirochaetota</taxon>
        <taxon>Spirochaetia</taxon>
        <taxon>Leptospirales</taxon>
        <taxon>Leptospiraceae</taxon>
        <taxon>Leptospira</taxon>
    </lineage>
</organism>
<accession>A0A4Z1ADN2</accession>
<keyword evidence="2" id="KW-1185">Reference proteome</keyword>
<sequence length="307" mass="31367">MKNLIQFAVFFVFILNCSSKSENSSEDSLLLLLLAAPKSTSTGTGTDGAACTSDANCASGFLCVSAFNLNQSTTTNRCKAIPTSSGSITINGTASNGTIVTNSPLVDFDLNITSTADHIITAFTTTSSVDLVLEITNAAGTVVRNSSDTNTSGTSRERLKENLAIGTYRVRVKSYYVSGAFGGTVKVQVVNNPSAVNSGGSCNFLTNAGGSSCFDFSAGNTFSSALCGPGGTYNATSSCATVNAAAAPTISGRCSYSINSTTANGQGIVTRVYYSAGTGVVSPVNNTVASSDCNGNTLDNLARVIFQ</sequence>
<name>A0A4Z1ADN2_9LEPT</name>
<dbReference type="EMBL" id="RQGP01000020">
    <property type="protein sequence ID" value="TGL92094.1"/>
    <property type="molecule type" value="Genomic_DNA"/>
</dbReference>
<evidence type="ECO:0000313" key="2">
    <source>
        <dbReference type="Proteomes" id="UP000298263"/>
    </source>
</evidence>
<dbReference type="Proteomes" id="UP000298263">
    <property type="component" value="Unassembled WGS sequence"/>
</dbReference>
<dbReference type="Gene3D" id="2.60.120.380">
    <property type="match status" value="1"/>
</dbReference>
<protein>
    <submittedName>
        <fullName evidence="1">Uncharacterized protein</fullName>
    </submittedName>
</protein>
<evidence type="ECO:0000313" key="1">
    <source>
        <dbReference type="EMBL" id="TGL92094.1"/>
    </source>
</evidence>